<evidence type="ECO:0000256" key="1">
    <source>
        <dbReference type="SAM" id="MobiDB-lite"/>
    </source>
</evidence>
<dbReference type="AlphaFoldDB" id="A0A7J5YM80"/>
<gene>
    <name evidence="2" type="ORF">F7725_015915</name>
</gene>
<sequence length="134" mass="14289">MCQPVDHQEDLHMLNPAMGLLPPEKGHQGLDGFPRQAVVKSKIFGLIHIDLYHRDMVVGVGIDVDPLLTFAFLVPVTGSCVCSMASVLGLWLDEEETVAPGDDGPDRNAEETGSGQTAAGGWGTLAALAHLHEH</sequence>
<keyword evidence="3" id="KW-1185">Reference proteome</keyword>
<organism evidence="2 3">
    <name type="scientific">Dissostichus mawsoni</name>
    <name type="common">Antarctic cod</name>
    <dbReference type="NCBI Taxonomy" id="36200"/>
    <lineage>
        <taxon>Eukaryota</taxon>
        <taxon>Metazoa</taxon>
        <taxon>Chordata</taxon>
        <taxon>Craniata</taxon>
        <taxon>Vertebrata</taxon>
        <taxon>Euteleostomi</taxon>
        <taxon>Actinopterygii</taxon>
        <taxon>Neopterygii</taxon>
        <taxon>Teleostei</taxon>
        <taxon>Neoteleostei</taxon>
        <taxon>Acanthomorphata</taxon>
        <taxon>Eupercaria</taxon>
        <taxon>Perciformes</taxon>
        <taxon>Notothenioidei</taxon>
        <taxon>Nototheniidae</taxon>
        <taxon>Dissostichus</taxon>
    </lineage>
</organism>
<feature type="region of interest" description="Disordered" evidence="1">
    <location>
        <begin position="97"/>
        <end position="120"/>
    </location>
</feature>
<evidence type="ECO:0000313" key="3">
    <source>
        <dbReference type="Proteomes" id="UP000518266"/>
    </source>
</evidence>
<name>A0A7J5YM80_DISMA</name>
<comment type="caution">
    <text evidence="2">The sequence shown here is derived from an EMBL/GenBank/DDBJ whole genome shotgun (WGS) entry which is preliminary data.</text>
</comment>
<evidence type="ECO:0000313" key="2">
    <source>
        <dbReference type="EMBL" id="KAF3849418.1"/>
    </source>
</evidence>
<reference evidence="2 3" key="1">
    <citation type="submission" date="2020-03" db="EMBL/GenBank/DDBJ databases">
        <title>Dissostichus mawsoni Genome sequencing and assembly.</title>
        <authorList>
            <person name="Park H."/>
        </authorList>
    </citation>
    <scope>NUCLEOTIDE SEQUENCE [LARGE SCALE GENOMIC DNA]</scope>
    <source>
        <strain evidence="2">DM0001</strain>
        <tissue evidence="2">Muscle</tissue>
    </source>
</reference>
<dbReference type="EMBL" id="JAAKFY010000012">
    <property type="protein sequence ID" value="KAF3849418.1"/>
    <property type="molecule type" value="Genomic_DNA"/>
</dbReference>
<accession>A0A7J5YM80</accession>
<proteinExistence type="predicted"/>
<protein>
    <submittedName>
        <fullName evidence="2">Uncharacterized protein</fullName>
    </submittedName>
</protein>
<dbReference type="Proteomes" id="UP000518266">
    <property type="component" value="Unassembled WGS sequence"/>
</dbReference>